<reference evidence="1 2" key="1">
    <citation type="submission" date="2021-03" db="EMBL/GenBank/DDBJ databases">
        <title>Genomic Encyclopedia of Type Strains, Phase IV (KMG-IV): sequencing the most valuable type-strain genomes for metagenomic binning, comparative biology and taxonomic classification.</title>
        <authorList>
            <person name="Goeker M."/>
        </authorList>
    </citation>
    <scope>NUCLEOTIDE SEQUENCE [LARGE SCALE GENOMIC DNA]</scope>
    <source>
        <strain evidence="1 2">DSM 28783</strain>
    </source>
</reference>
<accession>A0ABS4KP70</accession>
<keyword evidence="2" id="KW-1185">Reference proteome</keyword>
<dbReference type="RefSeq" id="WP_209700767.1">
    <property type="nucleotide sequence ID" value="NZ_JAGGLM010000001.1"/>
</dbReference>
<dbReference type="EMBL" id="JAGGLM010000001">
    <property type="protein sequence ID" value="MBP2031842.1"/>
    <property type="molecule type" value="Genomic_DNA"/>
</dbReference>
<comment type="caution">
    <text evidence="1">The sequence shown here is derived from an EMBL/GenBank/DDBJ whole genome shotgun (WGS) entry which is preliminary data.</text>
</comment>
<evidence type="ECO:0000313" key="2">
    <source>
        <dbReference type="Proteomes" id="UP001519307"/>
    </source>
</evidence>
<organism evidence="1 2">
    <name type="scientific">Clostridium algifaecis</name>
    <dbReference type="NCBI Taxonomy" id="1472040"/>
    <lineage>
        <taxon>Bacteria</taxon>
        <taxon>Bacillati</taxon>
        <taxon>Bacillota</taxon>
        <taxon>Clostridia</taxon>
        <taxon>Eubacteriales</taxon>
        <taxon>Clostridiaceae</taxon>
        <taxon>Clostridium</taxon>
    </lineage>
</organism>
<sequence>MYDVKIVEELQKNKNTLRADCICDRSYFKQIQYYSMFELKSIHIPTENLIK</sequence>
<protein>
    <submittedName>
        <fullName evidence="1">Uncharacterized protein</fullName>
    </submittedName>
</protein>
<gene>
    <name evidence="1" type="ORF">J2Z42_000507</name>
</gene>
<proteinExistence type="predicted"/>
<evidence type="ECO:0000313" key="1">
    <source>
        <dbReference type="EMBL" id="MBP2031842.1"/>
    </source>
</evidence>
<name>A0ABS4KP70_9CLOT</name>
<dbReference type="Proteomes" id="UP001519307">
    <property type="component" value="Unassembled WGS sequence"/>
</dbReference>